<sequence>MPIALLLLALSPAPTLAARSNFEEMIAAAALHDPSLSHLSVPDAELPDLGEDFSSVLEEGSGASQNRSKEQWGEDVECFCIDYYEFVDWDDYSHYSNPEDCMQGGDRCNEKCERDPKHIITFEGKRQTLSFCGTDEGYPSREPECQCLDGTETFKHSNTKKALKKYGNPNLLTQFAHGAEHAFDGYGSSAANLRACYMECPSLCESKQKLTGGCAMPTSA</sequence>
<accession>A0ABN9V3Y6</accession>
<proteinExistence type="predicted"/>
<evidence type="ECO:0000256" key="1">
    <source>
        <dbReference type="SAM" id="SignalP"/>
    </source>
</evidence>
<keyword evidence="1" id="KW-0732">Signal</keyword>
<protein>
    <submittedName>
        <fullName evidence="2">Uncharacterized protein</fullName>
    </submittedName>
</protein>
<feature type="signal peptide" evidence="1">
    <location>
        <begin position="1"/>
        <end position="17"/>
    </location>
</feature>
<evidence type="ECO:0000313" key="3">
    <source>
        <dbReference type="Proteomes" id="UP001189429"/>
    </source>
</evidence>
<dbReference type="Proteomes" id="UP001189429">
    <property type="component" value="Unassembled WGS sequence"/>
</dbReference>
<feature type="chain" id="PRO_5046335469" evidence="1">
    <location>
        <begin position="18"/>
        <end position="220"/>
    </location>
</feature>
<name>A0ABN9V3Y6_9DINO</name>
<evidence type="ECO:0000313" key="2">
    <source>
        <dbReference type="EMBL" id="CAK0867528.1"/>
    </source>
</evidence>
<comment type="caution">
    <text evidence="2">The sequence shown here is derived from an EMBL/GenBank/DDBJ whole genome shotgun (WGS) entry which is preliminary data.</text>
</comment>
<keyword evidence="3" id="KW-1185">Reference proteome</keyword>
<gene>
    <name evidence="2" type="ORF">PCOR1329_LOCUS54450</name>
</gene>
<dbReference type="EMBL" id="CAUYUJ010016653">
    <property type="protein sequence ID" value="CAK0867528.1"/>
    <property type="molecule type" value="Genomic_DNA"/>
</dbReference>
<reference evidence="2" key="1">
    <citation type="submission" date="2023-10" db="EMBL/GenBank/DDBJ databases">
        <authorList>
            <person name="Chen Y."/>
            <person name="Shah S."/>
            <person name="Dougan E. K."/>
            <person name="Thang M."/>
            <person name="Chan C."/>
        </authorList>
    </citation>
    <scope>NUCLEOTIDE SEQUENCE [LARGE SCALE GENOMIC DNA]</scope>
</reference>
<organism evidence="2 3">
    <name type="scientific">Prorocentrum cordatum</name>
    <dbReference type="NCBI Taxonomy" id="2364126"/>
    <lineage>
        <taxon>Eukaryota</taxon>
        <taxon>Sar</taxon>
        <taxon>Alveolata</taxon>
        <taxon>Dinophyceae</taxon>
        <taxon>Prorocentrales</taxon>
        <taxon>Prorocentraceae</taxon>
        <taxon>Prorocentrum</taxon>
    </lineage>
</organism>